<sequence length="122" mass="13101">MNNPHASSVIWFDGGMTTASELWIAEIELVPLSPLKAVVRTVATVGALAASFVGLGGESWGPGTADLVIRRISDGHVMYRASQNDGDTAEALLGLAIEELETLSPEQFADEWGFERDQPHVH</sequence>
<evidence type="ECO:0000313" key="3">
    <source>
        <dbReference type="Proteomes" id="UP000292686"/>
    </source>
</evidence>
<name>A0A4Q2MCH1_9MICO</name>
<evidence type="ECO:0000313" key="2">
    <source>
        <dbReference type="EMBL" id="RXZ88193.1"/>
    </source>
</evidence>
<organism evidence="2 3">
    <name type="scientific">Agromyces atrinae</name>
    <dbReference type="NCBI Taxonomy" id="592376"/>
    <lineage>
        <taxon>Bacteria</taxon>
        <taxon>Bacillati</taxon>
        <taxon>Actinomycetota</taxon>
        <taxon>Actinomycetes</taxon>
        <taxon>Micrococcales</taxon>
        <taxon>Microbacteriaceae</taxon>
        <taxon>Agromyces</taxon>
    </lineage>
</organism>
<dbReference type="EMBL" id="JACCBI010000001">
    <property type="protein sequence ID" value="NYD67597.1"/>
    <property type="molecule type" value="Genomic_DNA"/>
</dbReference>
<dbReference type="OrthoDB" id="5119629at2"/>
<keyword evidence="3" id="KW-1185">Reference proteome</keyword>
<accession>A0A4Q2MCH1</accession>
<dbReference type="Proteomes" id="UP000292686">
    <property type="component" value="Unassembled WGS sequence"/>
</dbReference>
<reference evidence="2 3" key="1">
    <citation type="submission" date="2019-01" db="EMBL/GenBank/DDBJ databases">
        <title>Agromyces.</title>
        <authorList>
            <person name="Li J."/>
        </authorList>
    </citation>
    <scope>NUCLEOTIDE SEQUENCE [LARGE SCALE GENOMIC DNA]</scope>
    <source>
        <strain evidence="2 3">DSM 23870</strain>
    </source>
</reference>
<dbReference type="AlphaFoldDB" id="A0A4Q2MCH1"/>
<gene>
    <name evidence="1" type="ORF">BJ972_002116</name>
    <name evidence="2" type="ORF">ESP50_03160</name>
</gene>
<comment type="caution">
    <text evidence="2">The sequence shown here is derived from an EMBL/GenBank/DDBJ whole genome shotgun (WGS) entry which is preliminary data.</text>
</comment>
<dbReference type="EMBL" id="SDPM01000001">
    <property type="protein sequence ID" value="RXZ88193.1"/>
    <property type="molecule type" value="Genomic_DNA"/>
</dbReference>
<evidence type="ECO:0000313" key="1">
    <source>
        <dbReference type="EMBL" id="NYD67597.1"/>
    </source>
</evidence>
<evidence type="ECO:0000313" key="4">
    <source>
        <dbReference type="Proteomes" id="UP000581087"/>
    </source>
</evidence>
<protein>
    <submittedName>
        <fullName evidence="2">Uncharacterized protein</fullName>
    </submittedName>
</protein>
<dbReference type="RefSeq" id="WP_129172457.1">
    <property type="nucleotide sequence ID" value="NZ_JACCBI010000001.1"/>
</dbReference>
<dbReference type="Proteomes" id="UP000581087">
    <property type="component" value="Unassembled WGS sequence"/>
</dbReference>
<reference evidence="1 4" key="2">
    <citation type="submission" date="2020-07" db="EMBL/GenBank/DDBJ databases">
        <title>Sequencing the genomes of 1000 actinobacteria strains.</title>
        <authorList>
            <person name="Klenk H.-P."/>
        </authorList>
    </citation>
    <scope>NUCLEOTIDE SEQUENCE [LARGE SCALE GENOMIC DNA]</scope>
    <source>
        <strain evidence="1 4">DSM 23870</strain>
    </source>
</reference>
<proteinExistence type="predicted"/>